<dbReference type="GO" id="GO:0016740">
    <property type="term" value="F:transferase activity"/>
    <property type="evidence" value="ECO:0007669"/>
    <property type="project" value="UniProtKB-KW"/>
</dbReference>
<evidence type="ECO:0000256" key="8">
    <source>
        <dbReference type="SAM" id="Phobius"/>
    </source>
</evidence>
<feature type="transmembrane region" description="Helical" evidence="8">
    <location>
        <begin position="24"/>
        <end position="47"/>
    </location>
</feature>
<keyword evidence="8" id="KW-1133">Transmembrane helix</keyword>
<dbReference type="HOGENOM" id="CLU_020360_3_4_4"/>
<dbReference type="PANTHER" id="PTHR41533">
    <property type="entry name" value="L,D-TRANSPEPTIDASE HI_1667-RELATED"/>
    <property type="match status" value="1"/>
</dbReference>
<keyword evidence="3" id="KW-0808">Transferase</keyword>
<dbReference type="InterPro" id="IPR052905">
    <property type="entry name" value="LD-transpeptidase_YkuD-like"/>
</dbReference>
<dbReference type="STRING" id="228410.NE2573"/>
<dbReference type="UniPathway" id="UPA00219"/>
<dbReference type="Pfam" id="PF03734">
    <property type="entry name" value="YkuD"/>
    <property type="match status" value="1"/>
</dbReference>
<evidence type="ECO:0000256" key="2">
    <source>
        <dbReference type="ARBA" id="ARBA00005992"/>
    </source>
</evidence>
<dbReference type="EMBL" id="AL954747">
    <property type="protein sequence ID" value="CAD86485.1"/>
    <property type="molecule type" value="Genomic_DNA"/>
</dbReference>
<dbReference type="InterPro" id="IPR002477">
    <property type="entry name" value="Peptidoglycan-bd-like"/>
</dbReference>
<evidence type="ECO:0000256" key="1">
    <source>
        <dbReference type="ARBA" id="ARBA00004752"/>
    </source>
</evidence>
<dbReference type="Proteomes" id="UP000001416">
    <property type="component" value="Chromosome"/>
</dbReference>
<dbReference type="InterPro" id="IPR045380">
    <property type="entry name" value="LD_TPept_scaffold_dom"/>
</dbReference>
<dbReference type="RefSeq" id="WP_011113026.1">
    <property type="nucleotide sequence ID" value="NC_004757.1"/>
</dbReference>
<dbReference type="GO" id="GO:0071555">
    <property type="term" value="P:cell wall organization"/>
    <property type="evidence" value="ECO:0007669"/>
    <property type="project" value="UniProtKB-UniRule"/>
</dbReference>
<comment type="similarity">
    <text evidence="2">Belongs to the YkuD family.</text>
</comment>
<dbReference type="eggNOG" id="COG2989">
    <property type="taxonomic scope" value="Bacteria"/>
</dbReference>
<dbReference type="InterPro" id="IPR036366">
    <property type="entry name" value="PGBDSf"/>
</dbReference>
<gene>
    <name evidence="10" type="primary">ycbB</name>
    <name evidence="10" type="ordered locus">NE2573</name>
</gene>
<accession>Q82RZ2</accession>
<dbReference type="OrthoDB" id="9778545at2"/>
<dbReference type="InterPro" id="IPR036365">
    <property type="entry name" value="PGBD-like_sf"/>
</dbReference>
<comment type="pathway">
    <text evidence="1 7">Cell wall biogenesis; peptidoglycan biosynthesis.</text>
</comment>
<dbReference type="InterPro" id="IPR038063">
    <property type="entry name" value="Transpep_catalytic_dom"/>
</dbReference>
<keyword evidence="8" id="KW-0812">Transmembrane</keyword>
<dbReference type="PhylomeDB" id="Q82RZ2"/>
<dbReference type="InterPro" id="IPR005490">
    <property type="entry name" value="LD_TPept_cat_dom"/>
</dbReference>
<dbReference type="GeneID" id="87105701"/>
<evidence type="ECO:0000313" key="11">
    <source>
        <dbReference type="Proteomes" id="UP000001416"/>
    </source>
</evidence>
<dbReference type="CDD" id="cd16913">
    <property type="entry name" value="YkuD_like"/>
    <property type="match status" value="1"/>
</dbReference>
<evidence type="ECO:0000256" key="4">
    <source>
        <dbReference type="ARBA" id="ARBA00022960"/>
    </source>
</evidence>
<dbReference type="PANTHER" id="PTHR41533:SF2">
    <property type="entry name" value="BLR7131 PROTEIN"/>
    <property type="match status" value="1"/>
</dbReference>
<protein>
    <submittedName>
        <fullName evidence="10">Putative periplasmic protein</fullName>
    </submittedName>
</protein>
<dbReference type="SUPFAM" id="SSF47090">
    <property type="entry name" value="PGBD-like"/>
    <property type="match status" value="1"/>
</dbReference>
<dbReference type="Gene3D" id="1.10.101.10">
    <property type="entry name" value="PGBD-like superfamily/PGBD"/>
    <property type="match status" value="1"/>
</dbReference>
<proteinExistence type="inferred from homology"/>
<organism evidence="10 11">
    <name type="scientific">Nitrosomonas europaea (strain ATCC 19718 / CIP 103999 / KCTC 2705 / NBRC 14298)</name>
    <dbReference type="NCBI Taxonomy" id="228410"/>
    <lineage>
        <taxon>Bacteria</taxon>
        <taxon>Pseudomonadati</taxon>
        <taxon>Pseudomonadota</taxon>
        <taxon>Betaproteobacteria</taxon>
        <taxon>Nitrosomonadales</taxon>
        <taxon>Nitrosomonadaceae</taxon>
        <taxon>Nitrosomonas</taxon>
    </lineage>
</organism>
<evidence type="ECO:0000256" key="5">
    <source>
        <dbReference type="ARBA" id="ARBA00022984"/>
    </source>
</evidence>
<keyword evidence="4 7" id="KW-0133">Cell shape</keyword>
<dbReference type="SUPFAM" id="SSF141523">
    <property type="entry name" value="L,D-transpeptidase catalytic domain-like"/>
    <property type="match status" value="1"/>
</dbReference>
<dbReference type="GO" id="GO:0008360">
    <property type="term" value="P:regulation of cell shape"/>
    <property type="evidence" value="ECO:0007669"/>
    <property type="project" value="UniProtKB-UniRule"/>
</dbReference>
<dbReference type="Pfam" id="PF20142">
    <property type="entry name" value="Scaffold"/>
    <property type="match status" value="1"/>
</dbReference>
<evidence type="ECO:0000256" key="6">
    <source>
        <dbReference type="ARBA" id="ARBA00023316"/>
    </source>
</evidence>
<feature type="domain" description="L,D-TPase catalytic" evidence="9">
    <location>
        <begin position="338"/>
        <end position="514"/>
    </location>
</feature>
<feature type="active site" description="Proton donor/acceptor" evidence="7">
    <location>
        <position position="471"/>
    </location>
</feature>
<evidence type="ECO:0000313" key="10">
    <source>
        <dbReference type="EMBL" id="CAD86485.1"/>
    </source>
</evidence>
<evidence type="ECO:0000256" key="3">
    <source>
        <dbReference type="ARBA" id="ARBA00022679"/>
    </source>
</evidence>
<keyword evidence="6 7" id="KW-0961">Cell wall biogenesis/degradation</keyword>
<name>Q82RZ2_NITEU</name>
<evidence type="ECO:0000256" key="7">
    <source>
        <dbReference type="PROSITE-ProRule" id="PRU01373"/>
    </source>
</evidence>
<dbReference type="PROSITE" id="PS52029">
    <property type="entry name" value="LD_TPASE"/>
    <property type="match status" value="1"/>
</dbReference>
<dbReference type="GO" id="GO:0004180">
    <property type="term" value="F:carboxypeptidase activity"/>
    <property type="evidence" value="ECO:0007669"/>
    <property type="project" value="UniProtKB-ARBA"/>
</dbReference>
<keyword evidence="11" id="KW-1185">Reference proteome</keyword>
<dbReference type="GO" id="GO:0009252">
    <property type="term" value="P:peptidoglycan biosynthetic process"/>
    <property type="evidence" value="ECO:0007669"/>
    <property type="project" value="UniProtKB-UniPathway"/>
</dbReference>
<keyword evidence="8" id="KW-0472">Membrane</keyword>
<reference evidence="10 11" key="1">
    <citation type="journal article" date="2003" name="J. Bacteriol.">
        <title>Complete genome sequence of the ammonia-oxidizing bacterium and obligate chemolithoautotroph Nitrosomonas europaea.</title>
        <authorList>
            <person name="Chain P."/>
            <person name="Lamerdin J."/>
            <person name="Larimer F."/>
            <person name="Regala W."/>
            <person name="Land M."/>
            <person name="Hauser L."/>
            <person name="Hooper A."/>
            <person name="Klotz M."/>
            <person name="Norton J."/>
            <person name="Sayavedra-Soto L."/>
            <person name="Arciero D."/>
            <person name="Hommes N."/>
            <person name="Whittaker M."/>
            <person name="Arp D."/>
        </authorList>
    </citation>
    <scope>NUCLEOTIDE SEQUENCE [LARGE SCALE GENOMIC DNA]</scope>
    <source>
        <strain evidence="11">ATCC 19718 / CIP 103999 / KCTC 2705 / NBRC 14298</strain>
    </source>
</reference>
<dbReference type="KEGG" id="neu:NE2573"/>
<dbReference type="AlphaFoldDB" id="Q82RZ2"/>
<evidence type="ECO:0000259" key="9">
    <source>
        <dbReference type="PROSITE" id="PS52029"/>
    </source>
</evidence>
<dbReference type="Pfam" id="PF01471">
    <property type="entry name" value="PG_binding_1"/>
    <property type="match status" value="1"/>
</dbReference>
<feature type="active site" description="Nucleophile" evidence="7">
    <location>
        <position position="490"/>
    </location>
</feature>
<dbReference type="Gene3D" id="2.40.440.10">
    <property type="entry name" value="L,D-transpeptidase catalytic domain-like"/>
    <property type="match status" value="1"/>
</dbReference>
<keyword evidence="5 7" id="KW-0573">Peptidoglycan synthesis</keyword>
<sequence length="578" mass="66244">MTPLHQKSRKAFLSFDQGVSEFRLNYLAIAQYLVFFCFALTVLSAAAENRPVAVSADAIREQLAKNAWEGVNEAELIKLRHFYAQRDYQPVWALKEDSGVLLDTALTFIGRADEEGLASSDYHIETLRRWRAESPDQVSLPLELGTTRSLLALVHDLSNGRLTATLADPDWYVPQRRLDPVNFLQQSIASVDSAEQLEQVLASLPPNMPQYHTLKRLLVRLRILVAAGTVWTRIPDDIPSIHPRTRHAAIPLIRQRIREAYSVFEKPEYDIASDDSELYDDQLETAIKAFQYQYGLNTDGVVGKNTRRAMNMTAVEHIQQLRITLERLRWLPREFSNRYILVNIAGFNLAAIRNNVRVLNMRIVVGRDYRSTPSFNSRISHLVLNPYWNVPASIASKDLLPKQKHNPDYFASEGIRVFSDYHYELELDPDAIDWHAFSRSFPYVLRQDPGKRNALGTIKFMFPNPFSIYLHDTPSKSLFQRDIRTFSSGCIRLEKPMQLAEFVLGPSFEKANILEKIDSGKTQTVHLPEPIPVYLLYLTAWNDGQGEVHFSADVYGRDKRALAYARWLQPEPHLSQSF</sequence>